<dbReference type="Pfam" id="PF12844">
    <property type="entry name" value="HTH_19"/>
    <property type="match status" value="1"/>
</dbReference>
<dbReference type="CDD" id="cd00093">
    <property type="entry name" value="HTH_XRE"/>
    <property type="match status" value="1"/>
</dbReference>
<sequence>MRMKTVEGRYAEIANRLRLLREHYNLPSKNFAEQAQVSAKSYSQWESGDFRISLDGALAICARFGVTLDFIYLGRIDTLPYSLALRLTDVKADVKKTLVHAG</sequence>
<keyword evidence="3" id="KW-1185">Reference proteome</keyword>
<organism evidence="2 3">
    <name type="scientific">Tritonibacter litoralis</name>
    <dbReference type="NCBI Taxonomy" id="2662264"/>
    <lineage>
        <taxon>Bacteria</taxon>
        <taxon>Pseudomonadati</taxon>
        <taxon>Pseudomonadota</taxon>
        <taxon>Alphaproteobacteria</taxon>
        <taxon>Rhodobacterales</taxon>
        <taxon>Paracoccaceae</taxon>
        <taxon>Tritonibacter</taxon>
    </lineage>
</organism>
<evidence type="ECO:0000259" key="1">
    <source>
        <dbReference type="PROSITE" id="PS50943"/>
    </source>
</evidence>
<gene>
    <name evidence="2" type="ORF">GFB49_03920</name>
</gene>
<dbReference type="SMART" id="SM00530">
    <property type="entry name" value="HTH_XRE"/>
    <property type="match status" value="1"/>
</dbReference>
<dbReference type="InterPro" id="IPR010982">
    <property type="entry name" value="Lambda_DNA-bd_dom_sf"/>
</dbReference>
<evidence type="ECO:0000313" key="2">
    <source>
        <dbReference type="EMBL" id="MQQ07593.1"/>
    </source>
</evidence>
<feature type="domain" description="HTH cro/C1-type" evidence="1">
    <location>
        <begin position="17"/>
        <end position="71"/>
    </location>
</feature>
<dbReference type="GO" id="GO:0003677">
    <property type="term" value="F:DNA binding"/>
    <property type="evidence" value="ECO:0007669"/>
    <property type="project" value="InterPro"/>
</dbReference>
<protein>
    <submittedName>
        <fullName evidence="2">Helix-turn-helix domain-containing protein</fullName>
    </submittedName>
</protein>
<proteinExistence type="predicted"/>
<evidence type="ECO:0000313" key="3">
    <source>
        <dbReference type="Proteomes" id="UP000444174"/>
    </source>
</evidence>
<dbReference type="SUPFAM" id="SSF47413">
    <property type="entry name" value="lambda repressor-like DNA-binding domains"/>
    <property type="match status" value="1"/>
</dbReference>
<dbReference type="AlphaFoldDB" id="A0A843YE63"/>
<dbReference type="PROSITE" id="PS50943">
    <property type="entry name" value="HTH_CROC1"/>
    <property type="match status" value="1"/>
</dbReference>
<dbReference type="Proteomes" id="UP000444174">
    <property type="component" value="Unassembled WGS sequence"/>
</dbReference>
<dbReference type="InterPro" id="IPR001387">
    <property type="entry name" value="Cro/C1-type_HTH"/>
</dbReference>
<dbReference type="EMBL" id="WIBF01000001">
    <property type="protein sequence ID" value="MQQ07593.1"/>
    <property type="molecule type" value="Genomic_DNA"/>
</dbReference>
<dbReference type="Gene3D" id="1.10.260.40">
    <property type="entry name" value="lambda repressor-like DNA-binding domains"/>
    <property type="match status" value="1"/>
</dbReference>
<accession>A0A843YE63</accession>
<reference evidence="2 3" key="1">
    <citation type="submission" date="2019-10" db="EMBL/GenBank/DDBJ databases">
        <title>Epibacterium sp. nov., isolated from seawater.</title>
        <authorList>
            <person name="Zhang X."/>
            <person name="Li N."/>
        </authorList>
    </citation>
    <scope>NUCLEOTIDE SEQUENCE [LARGE SCALE GENOMIC DNA]</scope>
    <source>
        <strain evidence="2 3">SM1979</strain>
    </source>
</reference>
<comment type="caution">
    <text evidence="2">The sequence shown here is derived from an EMBL/GenBank/DDBJ whole genome shotgun (WGS) entry which is preliminary data.</text>
</comment>
<name>A0A843YE63_9RHOB</name>